<dbReference type="NCBIfam" id="NF000648">
    <property type="entry name" value="PRK00026.1"/>
    <property type="match status" value="1"/>
</dbReference>
<comment type="caution">
    <text evidence="18">The sequence shown here is derived from an EMBL/GenBank/DDBJ whole genome shotgun (WGS) entry which is preliminary data.</text>
</comment>
<comment type="subunit">
    <text evidence="4 15 16">Homodimer.</text>
</comment>
<dbReference type="HAMAP" id="MF_00605">
    <property type="entry name" value="TrmD"/>
    <property type="match status" value="1"/>
</dbReference>
<evidence type="ECO:0000256" key="11">
    <source>
        <dbReference type="ARBA" id="ARBA00022694"/>
    </source>
</evidence>
<evidence type="ECO:0000259" key="17">
    <source>
        <dbReference type="Pfam" id="PF01746"/>
    </source>
</evidence>
<dbReference type="Gene3D" id="3.40.1280.10">
    <property type="match status" value="1"/>
</dbReference>
<evidence type="ECO:0000256" key="7">
    <source>
        <dbReference type="ARBA" id="ARBA00022490"/>
    </source>
</evidence>
<keyword evidence="11 15" id="KW-0819">tRNA processing</keyword>
<keyword evidence="10 15" id="KW-0949">S-adenosyl-L-methionine</keyword>
<keyword evidence="19" id="KW-1185">Reference proteome</keyword>
<evidence type="ECO:0000256" key="10">
    <source>
        <dbReference type="ARBA" id="ARBA00022691"/>
    </source>
</evidence>
<name>A0ABS9K8T8_9BACT</name>
<dbReference type="NCBIfam" id="TIGR00088">
    <property type="entry name" value="trmD"/>
    <property type="match status" value="1"/>
</dbReference>
<dbReference type="CDD" id="cd18080">
    <property type="entry name" value="TrmD-like"/>
    <property type="match status" value="1"/>
</dbReference>
<organism evidence="18 19">
    <name type="scientific">Rhodohalobacter sulfatireducens</name>
    <dbReference type="NCBI Taxonomy" id="2911366"/>
    <lineage>
        <taxon>Bacteria</taxon>
        <taxon>Pseudomonadati</taxon>
        <taxon>Balneolota</taxon>
        <taxon>Balneolia</taxon>
        <taxon>Balneolales</taxon>
        <taxon>Balneolaceae</taxon>
        <taxon>Rhodohalobacter</taxon>
    </lineage>
</organism>
<protein>
    <recommendedName>
        <fullName evidence="6 15">tRNA (guanine-N(1)-)-methyltransferase</fullName>
        <ecNumber evidence="5 15">2.1.1.228</ecNumber>
    </recommendedName>
    <alternativeName>
        <fullName evidence="12 15">M1G-methyltransferase</fullName>
    </alternativeName>
    <alternativeName>
        <fullName evidence="13 15">tRNA [GM37] methyltransferase</fullName>
    </alternativeName>
</protein>
<comment type="catalytic activity">
    <reaction evidence="14 15 16">
        <text>guanosine(37) in tRNA + S-adenosyl-L-methionine = N(1)-methylguanosine(37) in tRNA + S-adenosyl-L-homocysteine + H(+)</text>
        <dbReference type="Rhea" id="RHEA:36899"/>
        <dbReference type="Rhea" id="RHEA-COMP:10145"/>
        <dbReference type="Rhea" id="RHEA-COMP:10147"/>
        <dbReference type="ChEBI" id="CHEBI:15378"/>
        <dbReference type="ChEBI" id="CHEBI:57856"/>
        <dbReference type="ChEBI" id="CHEBI:59789"/>
        <dbReference type="ChEBI" id="CHEBI:73542"/>
        <dbReference type="ChEBI" id="CHEBI:74269"/>
        <dbReference type="EC" id="2.1.1.228"/>
    </reaction>
</comment>
<feature type="binding site" evidence="15">
    <location>
        <begin position="133"/>
        <end position="138"/>
    </location>
    <ligand>
        <name>S-adenosyl-L-methionine</name>
        <dbReference type="ChEBI" id="CHEBI:59789"/>
    </ligand>
</feature>
<comment type="subcellular location">
    <subcellularLocation>
        <location evidence="2 15 16">Cytoplasm</location>
    </subcellularLocation>
</comment>
<dbReference type="GO" id="GO:0032259">
    <property type="term" value="P:methylation"/>
    <property type="evidence" value="ECO:0007669"/>
    <property type="project" value="UniProtKB-KW"/>
</dbReference>
<dbReference type="PANTHER" id="PTHR46417:SF1">
    <property type="entry name" value="TRNA (GUANINE-N(1)-)-METHYLTRANSFERASE"/>
    <property type="match status" value="1"/>
</dbReference>
<evidence type="ECO:0000256" key="9">
    <source>
        <dbReference type="ARBA" id="ARBA00022679"/>
    </source>
</evidence>
<evidence type="ECO:0000256" key="6">
    <source>
        <dbReference type="ARBA" id="ARBA00014679"/>
    </source>
</evidence>
<dbReference type="Pfam" id="PF01746">
    <property type="entry name" value="tRNA_m1G_MT"/>
    <property type="match status" value="1"/>
</dbReference>
<feature type="binding site" evidence="15">
    <location>
        <position position="113"/>
    </location>
    <ligand>
        <name>S-adenosyl-L-methionine</name>
        <dbReference type="ChEBI" id="CHEBI:59789"/>
    </ligand>
</feature>
<evidence type="ECO:0000256" key="15">
    <source>
        <dbReference type="HAMAP-Rule" id="MF_00605"/>
    </source>
</evidence>
<dbReference type="InterPro" id="IPR029028">
    <property type="entry name" value="Alpha/beta_knot_MTases"/>
</dbReference>
<dbReference type="InterPro" id="IPR002649">
    <property type="entry name" value="tRNA_m1G_MeTrfase_TrmD"/>
</dbReference>
<evidence type="ECO:0000256" key="5">
    <source>
        <dbReference type="ARBA" id="ARBA00012807"/>
    </source>
</evidence>
<evidence type="ECO:0000256" key="2">
    <source>
        <dbReference type="ARBA" id="ARBA00004496"/>
    </source>
</evidence>
<dbReference type="InterPro" id="IPR023148">
    <property type="entry name" value="tRNA_m1G_MeTrfase_C_sf"/>
</dbReference>
<dbReference type="EC" id="2.1.1.228" evidence="5 15"/>
<evidence type="ECO:0000256" key="1">
    <source>
        <dbReference type="ARBA" id="ARBA00002634"/>
    </source>
</evidence>
<keyword evidence="9 15" id="KW-0808">Transferase</keyword>
<dbReference type="PANTHER" id="PTHR46417">
    <property type="entry name" value="TRNA (GUANINE-N(1)-)-METHYLTRANSFERASE"/>
    <property type="match status" value="1"/>
</dbReference>
<proteinExistence type="inferred from homology"/>
<evidence type="ECO:0000313" key="18">
    <source>
        <dbReference type="EMBL" id="MCG2587228.1"/>
    </source>
</evidence>
<accession>A0ABS9K8T8</accession>
<evidence type="ECO:0000256" key="4">
    <source>
        <dbReference type="ARBA" id="ARBA00011738"/>
    </source>
</evidence>
<evidence type="ECO:0000256" key="13">
    <source>
        <dbReference type="ARBA" id="ARBA00033392"/>
    </source>
</evidence>
<dbReference type="InterPro" id="IPR029026">
    <property type="entry name" value="tRNA_m1G_MTases_N"/>
</dbReference>
<dbReference type="Proteomes" id="UP001165366">
    <property type="component" value="Unassembled WGS sequence"/>
</dbReference>
<evidence type="ECO:0000313" key="19">
    <source>
        <dbReference type="Proteomes" id="UP001165366"/>
    </source>
</evidence>
<evidence type="ECO:0000256" key="8">
    <source>
        <dbReference type="ARBA" id="ARBA00022603"/>
    </source>
</evidence>
<reference evidence="18" key="1">
    <citation type="submission" date="2022-01" db="EMBL/GenBank/DDBJ databases">
        <authorList>
            <person name="Wang Y."/>
        </authorList>
    </citation>
    <scope>NUCLEOTIDE SEQUENCE</scope>
    <source>
        <strain evidence="18">WB101</strain>
    </source>
</reference>
<reference evidence="18" key="2">
    <citation type="submission" date="2024-05" db="EMBL/GenBank/DDBJ databases">
        <title>Rhodohalobacter halophilus gen. nov., sp. nov., a moderately halophilic member of the family Balneolaceae.</title>
        <authorList>
            <person name="Xia J."/>
        </authorList>
    </citation>
    <scope>NUCLEOTIDE SEQUENCE</scope>
    <source>
        <strain evidence="18">WB101</strain>
    </source>
</reference>
<dbReference type="PIRSF" id="PIRSF000386">
    <property type="entry name" value="tRNA_mtase"/>
    <property type="match status" value="1"/>
</dbReference>
<dbReference type="SUPFAM" id="SSF75217">
    <property type="entry name" value="alpha/beta knot"/>
    <property type="match status" value="1"/>
</dbReference>
<dbReference type="Gene3D" id="1.10.1270.20">
    <property type="entry name" value="tRNA(m1g37)methyltransferase, domain 2"/>
    <property type="match status" value="1"/>
</dbReference>
<comment type="similarity">
    <text evidence="3 15 16">Belongs to the RNA methyltransferase TrmD family.</text>
</comment>
<comment type="function">
    <text evidence="1 15 16">Specifically methylates guanosine-37 in various tRNAs.</text>
</comment>
<feature type="domain" description="tRNA methyltransferase TRMD/TRM10-type" evidence="17">
    <location>
        <begin position="2"/>
        <end position="226"/>
    </location>
</feature>
<sequence length="231" mass="26142">MLRIDIISGVPDLLTSPLETSIVGRARDKKLVEIHVHDLRDYTTDKHGKIDDYPYGGGAGMVMTAQPIFDCIEKLTGQREYDEIIFTAPDGDTFEQQDANELSIKQNLIFLCGHYKGIDQRVRDELITKEYSIGDYVLSGGELPALVMTDAIVRLLPGVLGDAESALNDSFQEDLLEAPVYTRPAEFRGKSVPEVLLSGDHNKIKEWRFETAKKRTKEKRPDLYKKFNKKH</sequence>
<evidence type="ECO:0000256" key="16">
    <source>
        <dbReference type="RuleBase" id="RU003464"/>
    </source>
</evidence>
<evidence type="ECO:0000256" key="14">
    <source>
        <dbReference type="ARBA" id="ARBA00047783"/>
    </source>
</evidence>
<gene>
    <name evidence="15 18" type="primary">trmD</name>
    <name evidence="18" type="ORF">L6773_01535</name>
</gene>
<dbReference type="EMBL" id="JAKLWS010000001">
    <property type="protein sequence ID" value="MCG2587228.1"/>
    <property type="molecule type" value="Genomic_DNA"/>
</dbReference>
<evidence type="ECO:0000256" key="12">
    <source>
        <dbReference type="ARBA" id="ARBA00029736"/>
    </source>
</evidence>
<dbReference type="InterPro" id="IPR016009">
    <property type="entry name" value="tRNA_MeTrfase_TRMD/TRM10"/>
</dbReference>
<keyword evidence="7 15" id="KW-0963">Cytoplasm</keyword>
<evidence type="ECO:0000256" key="3">
    <source>
        <dbReference type="ARBA" id="ARBA00007630"/>
    </source>
</evidence>
<dbReference type="GO" id="GO:0052906">
    <property type="term" value="F:tRNA (guanine(37)-N1)-methyltransferase activity"/>
    <property type="evidence" value="ECO:0007669"/>
    <property type="project" value="UniProtKB-EC"/>
</dbReference>
<keyword evidence="8 15" id="KW-0489">Methyltransferase</keyword>